<evidence type="ECO:0000256" key="3">
    <source>
        <dbReference type="ARBA" id="ARBA00022679"/>
    </source>
</evidence>
<dbReference type="InterPro" id="IPR048760">
    <property type="entry name" value="VP0354-like_sensor_dom"/>
</dbReference>
<dbReference type="RefSeq" id="WP_390195296.1">
    <property type="nucleotide sequence ID" value="NZ_JBHMEP010000007.1"/>
</dbReference>
<keyword evidence="3 12" id="KW-0808">Transferase</keyword>
<dbReference type="SMART" id="SM00267">
    <property type="entry name" value="GGDEF"/>
    <property type="match status" value="1"/>
</dbReference>
<keyword evidence="13" id="KW-1185">Reference proteome</keyword>
<dbReference type="PROSITE" id="PS50113">
    <property type="entry name" value="PAC"/>
    <property type="match status" value="1"/>
</dbReference>
<dbReference type="PANTHER" id="PTHR46663:SF3">
    <property type="entry name" value="SLL0267 PROTEIN"/>
    <property type="match status" value="1"/>
</dbReference>
<keyword evidence="7" id="KW-0902">Two-component regulatory system</keyword>
<evidence type="ECO:0000256" key="7">
    <source>
        <dbReference type="ARBA" id="ARBA00023012"/>
    </source>
</evidence>
<keyword evidence="12" id="KW-0548">Nucleotidyltransferase</keyword>
<dbReference type="SUPFAM" id="SSF103190">
    <property type="entry name" value="Sensory domain-like"/>
    <property type="match status" value="1"/>
</dbReference>
<dbReference type="PANTHER" id="PTHR46663">
    <property type="entry name" value="DIGUANYLATE CYCLASE DGCT-RELATED"/>
    <property type="match status" value="1"/>
</dbReference>
<evidence type="ECO:0000259" key="9">
    <source>
        <dbReference type="PROSITE" id="PS50112"/>
    </source>
</evidence>
<dbReference type="InterPro" id="IPR029787">
    <property type="entry name" value="Nucleotide_cyclase"/>
</dbReference>
<evidence type="ECO:0000256" key="5">
    <source>
        <dbReference type="ARBA" id="ARBA00022777"/>
    </source>
</evidence>
<accession>A0ABV5HRE1</accession>
<evidence type="ECO:0000259" key="11">
    <source>
        <dbReference type="PROSITE" id="PS50887"/>
    </source>
</evidence>
<feature type="domain" description="PAC" evidence="10">
    <location>
        <begin position="410"/>
        <end position="462"/>
    </location>
</feature>
<dbReference type="InterPro" id="IPR000160">
    <property type="entry name" value="GGDEF_dom"/>
</dbReference>
<dbReference type="Proteomes" id="UP001589645">
    <property type="component" value="Unassembled WGS sequence"/>
</dbReference>
<dbReference type="InterPro" id="IPR052163">
    <property type="entry name" value="DGC-Regulatory_Protein"/>
</dbReference>
<keyword evidence="8" id="KW-1133">Transmembrane helix</keyword>
<dbReference type="NCBIfam" id="TIGR00254">
    <property type="entry name" value="GGDEF"/>
    <property type="match status" value="1"/>
</dbReference>
<dbReference type="InterPro" id="IPR043128">
    <property type="entry name" value="Rev_trsase/Diguanyl_cyclase"/>
</dbReference>
<dbReference type="InterPro" id="IPR000014">
    <property type="entry name" value="PAS"/>
</dbReference>
<dbReference type="SUPFAM" id="SSF55073">
    <property type="entry name" value="Nucleotide cyclase"/>
    <property type="match status" value="1"/>
</dbReference>
<keyword evidence="6" id="KW-0067">ATP-binding</keyword>
<dbReference type="PROSITE" id="PS50887">
    <property type="entry name" value="GGDEF"/>
    <property type="match status" value="1"/>
</dbReference>
<evidence type="ECO:0000256" key="1">
    <source>
        <dbReference type="ARBA" id="ARBA00004533"/>
    </source>
</evidence>
<dbReference type="SMART" id="SM00091">
    <property type="entry name" value="PAS"/>
    <property type="match status" value="1"/>
</dbReference>
<dbReference type="GO" id="GO:0052621">
    <property type="term" value="F:diguanylate cyclase activity"/>
    <property type="evidence" value="ECO:0007669"/>
    <property type="project" value="UniProtKB-EC"/>
</dbReference>
<feature type="transmembrane region" description="Helical" evidence="8">
    <location>
        <begin position="6"/>
        <end position="28"/>
    </location>
</feature>
<dbReference type="InterPro" id="IPR000700">
    <property type="entry name" value="PAS-assoc_C"/>
</dbReference>
<comment type="caution">
    <text evidence="12">The sequence shown here is derived from an EMBL/GenBank/DDBJ whole genome shotgun (WGS) entry which is preliminary data.</text>
</comment>
<dbReference type="EMBL" id="JBHMEP010000007">
    <property type="protein sequence ID" value="MFB9136800.1"/>
    <property type="molecule type" value="Genomic_DNA"/>
</dbReference>
<keyword evidence="2" id="KW-0597">Phosphoprotein</keyword>
<dbReference type="NCBIfam" id="TIGR00229">
    <property type="entry name" value="sensory_box"/>
    <property type="match status" value="1"/>
</dbReference>
<evidence type="ECO:0000313" key="12">
    <source>
        <dbReference type="EMBL" id="MFB9136800.1"/>
    </source>
</evidence>
<evidence type="ECO:0000259" key="10">
    <source>
        <dbReference type="PROSITE" id="PS50113"/>
    </source>
</evidence>
<evidence type="ECO:0000256" key="8">
    <source>
        <dbReference type="SAM" id="Phobius"/>
    </source>
</evidence>
<evidence type="ECO:0000256" key="6">
    <source>
        <dbReference type="ARBA" id="ARBA00022840"/>
    </source>
</evidence>
<dbReference type="Gene3D" id="3.30.450.20">
    <property type="entry name" value="PAS domain"/>
    <property type="match status" value="2"/>
</dbReference>
<dbReference type="Pfam" id="PF13426">
    <property type="entry name" value="PAS_9"/>
    <property type="match status" value="1"/>
</dbReference>
<sequence length="634" mass="72369">MSKKEYTFITEFTLVFLVLALLPSLYFLKAESRVSEQVEQNVKQQTQSQIAFSQRALTGNYEAFSQTFNRLAHNGFVHNALQTPSSNTLKMVEDVWLLAIRNQSLYTNIRLLDEDGNELVGINNHNGYSIVVAQTQLENQSHTTFFQNAQQIKPGDSSLHALKADDSPTTNNRGPLLQVITPIDFMLERKGYVLVNLQFSHLLESAMFDQQGATRPHVVADDGLNLFIHQPNTTEPNAGLNPLSIRSPLLWQTMQQKAMGMVYEHGFWTMFHQVKLDQFSPDITLYLYESVGANDLAPLIKSEVSDLKIQATGIYTLIFMMSLGFVVWHAHHEKNSLDSRIARATMNGISAVIITDRANRIVSINDEFTKLSGFSLQEVKGRRPYMFAASKYPQELYIQIWKTLKRRGLWQGEVVNVKKDGSLLTQIMRIQSVKDSNDTVQFYVSSFVDISERKELELRLRDLSEKDTLCNLWNRRKFDTQLDDHCQRVKRYPEKETTCLALFDVDNFKNVNDEFGHDEGDKTLLYIAQMLSKHSRKADFAARIGGEEFALMMPYTDLETACRVVDRIRCVIQDNYVRETTVSVGVTQLCVSSAHSYKRADQALYHSKQNGRNKVTSIENDTHLVTEQSQILSA</sequence>
<keyword evidence="8" id="KW-0472">Membrane</keyword>
<proteinExistence type="predicted"/>
<comment type="subcellular location">
    <subcellularLocation>
        <location evidence="1">Cell inner membrane</location>
    </subcellularLocation>
</comment>
<dbReference type="InterPro" id="IPR001610">
    <property type="entry name" value="PAC"/>
</dbReference>
<protein>
    <submittedName>
        <fullName evidence="12">Diguanylate cyclase</fullName>
        <ecNumber evidence="12">2.7.7.65</ecNumber>
    </submittedName>
</protein>
<dbReference type="CDD" id="cd00130">
    <property type="entry name" value="PAS"/>
    <property type="match status" value="1"/>
</dbReference>
<dbReference type="PROSITE" id="PS50112">
    <property type="entry name" value="PAS"/>
    <property type="match status" value="1"/>
</dbReference>
<dbReference type="Pfam" id="PF00990">
    <property type="entry name" value="GGDEF"/>
    <property type="match status" value="1"/>
</dbReference>
<feature type="domain" description="GGDEF" evidence="11">
    <location>
        <begin position="496"/>
        <end position="620"/>
    </location>
</feature>
<keyword evidence="5" id="KW-0418">Kinase</keyword>
<gene>
    <name evidence="12" type="ORF">ACFFUV_17670</name>
</gene>
<dbReference type="InterPro" id="IPR029151">
    <property type="entry name" value="Sensor-like_sf"/>
</dbReference>
<keyword evidence="8" id="KW-0812">Transmembrane</keyword>
<dbReference type="CDD" id="cd01949">
    <property type="entry name" value="GGDEF"/>
    <property type="match status" value="1"/>
</dbReference>
<dbReference type="InterPro" id="IPR035965">
    <property type="entry name" value="PAS-like_dom_sf"/>
</dbReference>
<dbReference type="SUPFAM" id="SSF55785">
    <property type="entry name" value="PYP-like sensor domain (PAS domain)"/>
    <property type="match status" value="1"/>
</dbReference>
<dbReference type="Pfam" id="PF21623">
    <property type="entry name" value="HK_sensor_dom_bact"/>
    <property type="match status" value="1"/>
</dbReference>
<name>A0ABV5HRE1_9VIBR</name>
<evidence type="ECO:0000256" key="4">
    <source>
        <dbReference type="ARBA" id="ARBA00022741"/>
    </source>
</evidence>
<organism evidence="12 13">
    <name type="scientific">Vibrio olivae</name>
    <dbReference type="NCBI Taxonomy" id="1243002"/>
    <lineage>
        <taxon>Bacteria</taxon>
        <taxon>Pseudomonadati</taxon>
        <taxon>Pseudomonadota</taxon>
        <taxon>Gammaproteobacteria</taxon>
        <taxon>Vibrionales</taxon>
        <taxon>Vibrionaceae</taxon>
        <taxon>Vibrio</taxon>
    </lineage>
</organism>
<dbReference type="EC" id="2.7.7.65" evidence="12"/>
<reference evidence="12 13" key="1">
    <citation type="submission" date="2024-09" db="EMBL/GenBank/DDBJ databases">
        <authorList>
            <person name="Sun Q."/>
            <person name="Mori K."/>
        </authorList>
    </citation>
    <scope>NUCLEOTIDE SEQUENCE [LARGE SCALE GENOMIC DNA]</scope>
    <source>
        <strain evidence="12 13">CECT 8064</strain>
    </source>
</reference>
<keyword evidence="4" id="KW-0547">Nucleotide-binding</keyword>
<evidence type="ECO:0000313" key="13">
    <source>
        <dbReference type="Proteomes" id="UP001589645"/>
    </source>
</evidence>
<evidence type="ECO:0000256" key="2">
    <source>
        <dbReference type="ARBA" id="ARBA00022553"/>
    </source>
</evidence>
<feature type="domain" description="PAS" evidence="9">
    <location>
        <begin position="337"/>
        <end position="382"/>
    </location>
</feature>
<dbReference type="Gene3D" id="3.30.70.270">
    <property type="match status" value="1"/>
</dbReference>
<dbReference type="SMART" id="SM00086">
    <property type="entry name" value="PAC"/>
    <property type="match status" value="1"/>
</dbReference>